<dbReference type="HOGENOM" id="CLU_299937_0_0_6"/>
<feature type="transmembrane region" description="Helical" evidence="2">
    <location>
        <begin position="844"/>
        <end position="862"/>
    </location>
</feature>
<dbReference type="EMBL" id="AYMZ01000008">
    <property type="protein sequence ID" value="ETF06828.1"/>
    <property type="molecule type" value="Genomic_DNA"/>
</dbReference>
<keyword evidence="2" id="KW-0472">Membrane</keyword>
<feature type="chain" id="PRO_5004772257" evidence="3">
    <location>
        <begin position="23"/>
        <end position="999"/>
    </location>
</feature>
<accession>V8R591</accession>
<evidence type="ECO:0000256" key="2">
    <source>
        <dbReference type="SAM" id="Phobius"/>
    </source>
</evidence>
<keyword evidence="2" id="KW-1133">Transmembrane helix</keyword>
<organism evidence="4">
    <name type="scientific">Pseudomonas moraviensis R28-S</name>
    <dbReference type="NCBI Taxonomy" id="1395516"/>
    <lineage>
        <taxon>Bacteria</taxon>
        <taxon>Pseudomonadati</taxon>
        <taxon>Pseudomonadota</taxon>
        <taxon>Gammaproteobacteria</taxon>
        <taxon>Pseudomonadales</taxon>
        <taxon>Pseudomonadaceae</taxon>
        <taxon>Pseudomonas</taxon>
    </lineage>
</organism>
<dbReference type="PATRIC" id="fig|1395516.4.peg.3741"/>
<evidence type="ECO:0000313" key="4">
    <source>
        <dbReference type="EMBL" id="ETF06828.1"/>
    </source>
</evidence>
<feature type="transmembrane region" description="Helical" evidence="2">
    <location>
        <begin position="106"/>
        <end position="124"/>
    </location>
</feature>
<evidence type="ECO:0000256" key="3">
    <source>
        <dbReference type="SAM" id="SignalP"/>
    </source>
</evidence>
<feature type="transmembrane region" description="Helical" evidence="2">
    <location>
        <begin position="136"/>
        <end position="156"/>
    </location>
</feature>
<keyword evidence="2" id="KW-0812">Transmembrane</keyword>
<feature type="transmembrane region" description="Helical" evidence="2">
    <location>
        <begin position="764"/>
        <end position="787"/>
    </location>
</feature>
<gene>
    <name evidence="4" type="ORF">PMO01_18435</name>
</gene>
<feature type="compositionally biased region" description="Polar residues" evidence="1">
    <location>
        <begin position="986"/>
        <end position="999"/>
    </location>
</feature>
<feature type="signal peptide" evidence="3">
    <location>
        <begin position="1"/>
        <end position="22"/>
    </location>
</feature>
<proteinExistence type="predicted"/>
<protein>
    <submittedName>
        <fullName evidence="4">Uncharacterized protein</fullName>
    </submittedName>
</protein>
<feature type="transmembrane region" description="Helical" evidence="2">
    <location>
        <begin position="882"/>
        <end position="903"/>
    </location>
</feature>
<name>V8R591_9PSED</name>
<feature type="transmembrane region" description="Helical" evidence="2">
    <location>
        <begin position="799"/>
        <end position="823"/>
    </location>
</feature>
<sequence>MKWIKNFLIATVAALSMSGVCANEISVDEISHAARVSADPVDITNVNLFDIGSNDQSMIYAYYIWPEAFKSGLGKVALDGKSFKPENMPNNGSGVGFIFDVPLVKLSMLAGFIMLASLCFYLYRKSSGGEDDKWKRALVLLVVCFVFQPSVLKSIYGGSVVGLFSTYNWVARTYDSWMLGSGKANDENKAAYTESKTLNYYDDTDKNFIWNAFVEDTTKSTLLHTNNVELGREGWFNRTSGISKASVLSNVENQVYLKPVVQNKDGVADKVNFVWNQAFENYSKRQYGPASVMFTIQSESMDSQVEDLDSDFVTDVKKMAQEDGANAFPADLVKSSLERIEETVYGMIKADDVKGAERYYDEATATIASTAMQNGLKKVYQKYKSEGLGSTDMTTLYRAYGRQFLKSANGVNPQLTVTGKWEYAQKAQSYTKIYNASRFFEKEEHNIKQIGMFNLMSGGQEWASMSTLTGSINFQWVSIIGGALKHAGVEPLEDVMTDLKNRIAASATAMNLFKSNIIQGADNGQKLFSADYNAYKNEIVSNWDKGAIMSMGLNTSALGKLMNGSALLGSTFRNTVTVSAYSEKNSVGVDLVKTFGETISKDASNDERYKYIDGAYNRVIFNELASPKQATQIQTVEQSETVTESQDAGDILINFIQNRSSVLTNFKEDTGLPYSMSISEGIRYCNQNTNECNARATGTVSGIYRPDVLELGIEMKMAAILIKALDSIDLDLEGTSFSGVVSVIKAIPVVGTLIKFLSIAIKILAVMAELISLIGSLFIFIGLWSWVLQILPTIQAIQMQAMIPLMIIESLLLLVVYALLVAFKNEPRVMILGGKSIISIWAGVYFWIMGFYVMIACIYFLPTGPMQRAVFAQFAGNGGIDGLISGLTFSYIALAMLHITYMLTMRVFMDVKAAIFQDGGNAGAIAAVVDNRTIESMVLTHMAERGIVNMSDKMLDKVAKSKGAKEFLDRLKERIYPGSTDKGKSKQNIPVNQSPTKGI</sequence>
<keyword evidence="3" id="KW-0732">Signal</keyword>
<reference evidence="4" key="1">
    <citation type="journal article" date="2014" name="Genome Announc.">
        <title>Draft Genome Sequence of Pseudomonas moraviensis R28-S.</title>
        <authorList>
            <person name="Hunter S.S."/>
            <person name="Yano H."/>
            <person name="Loftie-Eaton W."/>
            <person name="Hughes J."/>
            <person name="De Gelder L."/>
            <person name="Stragier P."/>
            <person name="De Vos P."/>
            <person name="Settles M.L."/>
            <person name="Top E.M."/>
        </authorList>
    </citation>
    <scope>NUCLEOTIDE SEQUENCE [LARGE SCALE GENOMIC DNA]</scope>
    <source>
        <strain evidence="4">R28-S</strain>
    </source>
</reference>
<dbReference type="RefSeq" id="WP_024013721.1">
    <property type="nucleotide sequence ID" value="NZ_CM002330.1"/>
</dbReference>
<comment type="caution">
    <text evidence="4">The sequence shown here is derived from an EMBL/GenBank/DDBJ whole genome shotgun (WGS) entry which is preliminary data.</text>
</comment>
<feature type="region of interest" description="Disordered" evidence="1">
    <location>
        <begin position="975"/>
        <end position="999"/>
    </location>
</feature>
<evidence type="ECO:0000256" key="1">
    <source>
        <dbReference type="SAM" id="MobiDB-lite"/>
    </source>
</evidence>
<dbReference type="Proteomes" id="UP000024771">
    <property type="component" value="Chromosome"/>
</dbReference>
<dbReference type="AlphaFoldDB" id="V8R591"/>